<protein>
    <submittedName>
        <fullName evidence="5">FCD domain protein</fullName>
    </submittedName>
</protein>
<dbReference type="InterPro" id="IPR011711">
    <property type="entry name" value="GntR_C"/>
</dbReference>
<reference evidence="6" key="1">
    <citation type="submission" date="2012-12" db="EMBL/GenBank/DDBJ databases">
        <title>Genome Sequence of Photobacterium leiognathi lrivu.4.1.</title>
        <authorList>
            <person name="Urbanczyk H."/>
            <person name="Ogura Y."/>
            <person name="Hayashi T."/>
            <person name="Dunlap P.V."/>
        </authorList>
    </citation>
    <scope>NUCLEOTIDE SEQUENCE [LARGE SCALE GENOMIC DNA]</scope>
    <source>
        <strain evidence="6">lrivu.4.1</strain>
    </source>
</reference>
<keyword evidence="1" id="KW-0805">Transcription regulation</keyword>
<evidence type="ECO:0000259" key="4">
    <source>
        <dbReference type="Pfam" id="PF07729"/>
    </source>
</evidence>
<evidence type="ECO:0000256" key="1">
    <source>
        <dbReference type="ARBA" id="ARBA00023015"/>
    </source>
</evidence>
<dbReference type="AlphaFoldDB" id="V5H2T1"/>
<evidence type="ECO:0000256" key="3">
    <source>
        <dbReference type="ARBA" id="ARBA00023163"/>
    </source>
</evidence>
<sequence length="51" mass="6128">MTDEYLERAREICERFETVVNSGDEVKEWSNYNYEFHKALYASANMPETME</sequence>
<dbReference type="EMBL" id="DF196820">
    <property type="protein sequence ID" value="GAD31387.1"/>
    <property type="molecule type" value="Genomic_DNA"/>
</dbReference>
<gene>
    <name evidence="5" type="ORF">PLEI_3046</name>
</gene>
<name>V5H2T1_PHOLE</name>
<accession>V5H2T1</accession>
<dbReference type="RefSeq" id="WP_023934224.1">
    <property type="nucleotide sequence ID" value="NZ_DF196820.1"/>
</dbReference>
<dbReference type="Proteomes" id="UP000030675">
    <property type="component" value="Unassembled WGS sequence"/>
</dbReference>
<evidence type="ECO:0000313" key="5">
    <source>
        <dbReference type="EMBL" id="GAD31387.1"/>
    </source>
</evidence>
<evidence type="ECO:0000313" key="6">
    <source>
        <dbReference type="Proteomes" id="UP000030675"/>
    </source>
</evidence>
<dbReference type="GO" id="GO:0003677">
    <property type="term" value="F:DNA binding"/>
    <property type="evidence" value="ECO:0007669"/>
    <property type="project" value="UniProtKB-KW"/>
</dbReference>
<evidence type="ECO:0000256" key="2">
    <source>
        <dbReference type="ARBA" id="ARBA00023125"/>
    </source>
</evidence>
<dbReference type="Gene3D" id="1.20.120.530">
    <property type="entry name" value="GntR ligand-binding domain-like"/>
    <property type="match status" value="1"/>
</dbReference>
<dbReference type="Pfam" id="PF07729">
    <property type="entry name" value="FCD"/>
    <property type="match status" value="1"/>
</dbReference>
<feature type="domain" description="GntR C-terminal" evidence="4">
    <location>
        <begin position="1"/>
        <end position="47"/>
    </location>
</feature>
<keyword evidence="3" id="KW-0804">Transcription</keyword>
<dbReference type="InterPro" id="IPR008920">
    <property type="entry name" value="TF_FadR/GntR_C"/>
</dbReference>
<dbReference type="eggNOG" id="COG1802">
    <property type="taxonomic scope" value="Bacteria"/>
</dbReference>
<proteinExistence type="predicted"/>
<keyword evidence="2" id="KW-0238">DNA-binding</keyword>
<dbReference type="HOGENOM" id="CLU_3102021_0_0_6"/>
<dbReference type="SUPFAM" id="SSF48008">
    <property type="entry name" value="GntR ligand-binding domain-like"/>
    <property type="match status" value="1"/>
</dbReference>
<organism evidence="5 6">
    <name type="scientific">Photobacterium leiognathi lrivu.4.1</name>
    <dbReference type="NCBI Taxonomy" id="1248232"/>
    <lineage>
        <taxon>Bacteria</taxon>
        <taxon>Pseudomonadati</taxon>
        <taxon>Pseudomonadota</taxon>
        <taxon>Gammaproteobacteria</taxon>
        <taxon>Vibrionales</taxon>
        <taxon>Vibrionaceae</taxon>
        <taxon>Photobacterium</taxon>
    </lineage>
</organism>